<gene>
    <name evidence="3" type="primary">C0861</name>
    <name evidence="3" type="ordered locus">PBPRA1121</name>
</gene>
<dbReference type="STRING" id="298386.PBPRA1121"/>
<dbReference type="NCBIfam" id="TIGR01826">
    <property type="entry name" value="CofD_related"/>
    <property type="match status" value="1"/>
</dbReference>
<keyword evidence="1 2" id="KW-0963">Cytoplasm</keyword>
<dbReference type="PANTHER" id="PTHR30135:SF3">
    <property type="entry name" value="GLUCONEOGENESIS FACTOR-RELATED"/>
    <property type="match status" value="1"/>
</dbReference>
<comment type="similarity">
    <text evidence="2">Belongs to the gluconeogenesis factor family.</text>
</comment>
<dbReference type="HOGENOM" id="CLU_044041_2_0_6"/>
<dbReference type="Pfam" id="PF01933">
    <property type="entry name" value="CofD"/>
    <property type="match status" value="1"/>
</dbReference>
<comment type="subcellular location">
    <subcellularLocation>
        <location evidence="2">Cytoplasm</location>
    </subcellularLocation>
</comment>
<dbReference type="Proteomes" id="UP000000593">
    <property type="component" value="Chromosome 1"/>
</dbReference>
<accession>Q6LT44</accession>
<proteinExistence type="inferred from homology"/>
<dbReference type="InterPro" id="IPR010119">
    <property type="entry name" value="Gluconeogen_factor"/>
</dbReference>
<sequence length="301" mass="32881">MHMTDTQNKIKTKIVAIGGGHGLGRILSSLSDYGSQVTGIVTTTDNGGSTGRIRACQGGIAWGDMRNCINQLITEPSVGSMIFEYRFRGNGELNGHNLGNLMLTALDSLSVRPLEAINLIRDMLKVETQIIPMSEHPADLSALTLTGEIICGETNIDELPDVPQRLYVEPLVPATKETVTAIHEADIVLLGPGSFLTSIMPPLLLKEIAGALKDSNARIVFITNLDQENGPAGQMSLMTMLHWCERAMNGKYIDAVITDKPIPELAPRYEQLIEDLASNNHAWRHDREKLKHAIDKIIIVG</sequence>
<name>Q6LT44_PHOPR</name>
<dbReference type="Gene3D" id="3.40.50.10680">
    <property type="entry name" value="CofD-like domains"/>
    <property type="match status" value="1"/>
</dbReference>
<dbReference type="EMBL" id="CR378666">
    <property type="protein sequence ID" value="CAG19532.1"/>
    <property type="molecule type" value="Genomic_DNA"/>
</dbReference>
<dbReference type="SUPFAM" id="SSF142338">
    <property type="entry name" value="CofD-like"/>
    <property type="match status" value="1"/>
</dbReference>
<dbReference type="GO" id="GO:0008360">
    <property type="term" value="P:regulation of cell shape"/>
    <property type="evidence" value="ECO:0007669"/>
    <property type="project" value="UniProtKB-UniRule"/>
</dbReference>
<dbReference type="CDD" id="cd07187">
    <property type="entry name" value="YvcK_like"/>
    <property type="match status" value="1"/>
</dbReference>
<dbReference type="PANTHER" id="PTHR30135">
    <property type="entry name" value="UNCHARACTERIZED PROTEIN YVCK-RELATED"/>
    <property type="match status" value="1"/>
</dbReference>
<evidence type="ECO:0000256" key="1">
    <source>
        <dbReference type="ARBA" id="ARBA00022490"/>
    </source>
</evidence>
<organism evidence="3 4">
    <name type="scientific">Photobacterium profundum (strain SS9)</name>
    <dbReference type="NCBI Taxonomy" id="298386"/>
    <lineage>
        <taxon>Bacteria</taxon>
        <taxon>Pseudomonadati</taxon>
        <taxon>Pseudomonadota</taxon>
        <taxon>Gammaproteobacteria</taxon>
        <taxon>Vibrionales</taxon>
        <taxon>Vibrionaceae</taxon>
        <taxon>Photobacterium</taxon>
    </lineage>
</organism>
<comment type="function">
    <text evidence="2">Required for morphogenesis under gluconeogenic growth conditions.</text>
</comment>
<dbReference type="InterPro" id="IPR038136">
    <property type="entry name" value="CofD-like_dom_sf"/>
</dbReference>
<keyword evidence="4" id="KW-1185">Reference proteome</keyword>
<evidence type="ECO:0000313" key="4">
    <source>
        <dbReference type="Proteomes" id="UP000000593"/>
    </source>
</evidence>
<dbReference type="GO" id="GO:0005737">
    <property type="term" value="C:cytoplasm"/>
    <property type="evidence" value="ECO:0007669"/>
    <property type="project" value="UniProtKB-SubCell"/>
</dbReference>
<dbReference type="eggNOG" id="COG0391">
    <property type="taxonomic scope" value="Bacteria"/>
</dbReference>
<dbReference type="AlphaFoldDB" id="Q6LT44"/>
<protein>
    <recommendedName>
        <fullName evidence="2">Putative gluconeogenesis factor</fullName>
    </recommendedName>
</protein>
<dbReference type="HAMAP" id="MF_00973">
    <property type="entry name" value="Gluconeogen_factor"/>
    <property type="match status" value="1"/>
</dbReference>
<dbReference type="GO" id="GO:0043743">
    <property type="term" value="F:LPPG:FO 2-phospho-L-lactate transferase activity"/>
    <property type="evidence" value="ECO:0007669"/>
    <property type="project" value="InterPro"/>
</dbReference>
<dbReference type="InterPro" id="IPR002882">
    <property type="entry name" value="CofD"/>
</dbReference>
<evidence type="ECO:0000256" key="2">
    <source>
        <dbReference type="HAMAP-Rule" id="MF_00973"/>
    </source>
</evidence>
<reference evidence="4" key="1">
    <citation type="journal article" date="2005" name="Science">
        <title>Life at depth: Photobacterium profundum genome sequence and expression analysis.</title>
        <authorList>
            <person name="Vezzi A."/>
            <person name="Campanaro S."/>
            <person name="D'Angelo M."/>
            <person name="Simonato F."/>
            <person name="Vitulo N."/>
            <person name="Lauro F.M."/>
            <person name="Cestaro A."/>
            <person name="Malacrida G."/>
            <person name="Simionati B."/>
            <person name="Cannata N."/>
            <person name="Romualdi C."/>
            <person name="Bartlett D.H."/>
            <person name="Valle G."/>
        </authorList>
    </citation>
    <scope>NUCLEOTIDE SEQUENCE [LARGE SCALE GENOMIC DNA]</scope>
    <source>
        <strain evidence="4">ATCC BAA-1253 / SS9</strain>
    </source>
</reference>
<dbReference type="KEGG" id="ppr:PBPRA1121"/>
<evidence type="ECO:0000313" key="3">
    <source>
        <dbReference type="EMBL" id="CAG19532.1"/>
    </source>
</evidence>